<dbReference type="SUPFAM" id="SSF52096">
    <property type="entry name" value="ClpP/crotonase"/>
    <property type="match status" value="1"/>
</dbReference>
<dbReference type="Proteomes" id="UP001298753">
    <property type="component" value="Unassembled WGS sequence"/>
</dbReference>
<reference evidence="6 7" key="1">
    <citation type="submission" date="2021-10" db="EMBL/GenBank/DDBJ databases">
        <title>Anaerobic single-cell dispensing facilitates the cultivation of human gut bacteria.</title>
        <authorList>
            <person name="Afrizal A."/>
        </authorList>
    </citation>
    <scope>NUCLEOTIDE SEQUENCE [LARGE SCALE GENOMIC DNA]</scope>
    <source>
        <strain evidence="6 7">CLA-AA-H270</strain>
    </source>
</reference>
<keyword evidence="2 4" id="KW-0808">Transferase</keyword>
<dbReference type="GO" id="GO:2001295">
    <property type="term" value="P:malonyl-CoA biosynthetic process"/>
    <property type="evidence" value="ECO:0007669"/>
    <property type="project" value="UniProtKB-UniRule"/>
</dbReference>
<evidence type="ECO:0000256" key="1">
    <source>
        <dbReference type="ARBA" id="ARBA00022516"/>
    </source>
</evidence>
<evidence type="ECO:0000259" key="5">
    <source>
        <dbReference type="PROSITE" id="PS50980"/>
    </source>
</evidence>
<comment type="subcellular location">
    <subcellularLocation>
        <location evidence="4">Cytoplasm</location>
    </subcellularLocation>
</comment>
<evidence type="ECO:0000256" key="4">
    <source>
        <dbReference type="HAMAP-Rule" id="MF_01395"/>
    </source>
</evidence>
<dbReference type="EC" id="2.1.3.15" evidence="4"/>
<comment type="subunit">
    <text evidence="4">Acetyl-CoA carboxylase is a heterohexamer composed of biotin carboxyl carrier protein (AccB), biotin carboxylase (AccC) and two subunits each of ACCase subunit alpha (AccA) and ACCase subunit beta (AccD).</text>
</comment>
<comment type="similarity">
    <text evidence="4">Belongs to the AccD/PCCB family.</text>
</comment>
<dbReference type="GO" id="GO:0006633">
    <property type="term" value="P:fatty acid biosynthetic process"/>
    <property type="evidence" value="ECO:0007669"/>
    <property type="project" value="UniProtKB-KW"/>
</dbReference>
<sequence>MKGELRMGLIDLFQKTRETSMEMKPQEDEAAKVVTCKGCGAELKAYAYGKNLYVCPHCGRYGRLLARTRIRQIADKDSFEELYANLAPADPIHFPGYAEKTAELAEKVGMPDAVKTGVCKIGGVETAIGVMDSHFMMASMGSVVGEKLTRLFEYATEKGLPVVLFTCSGGARMQEGMFSLLQMAKVSAAARRHSDAGLLYITVLTDPTTGGVTASFAMLGDIILAEPRTTIGFAGRRVIEGTIGQTLPDDFQSSEFLLSHGFCDKIVPRNQLRETLEKLLKLHCGSKSKKWQVWRRD</sequence>
<dbReference type="PRINTS" id="PR01070">
    <property type="entry name" value="ACCCTRFRASEB"/>
</dbReference>
<keyword evidence="4" id="KW-0067">ATP-binding</keyword>
<keyword evidence="4" id="KW-0547">Nucleotide-binding</keyword>
<evidence type="ECO:0000256" key="3">
    <source>
        <dbReference type="ARBA" id="ARBA00023098"/>
    </source>
</evidence>
<dbReference type="InterPro" id="IPR000438">
    <property type="entry name" value="Acetyl_CoA_COase_Trfase_b_su"/>
</dbReference>
<dbReference type="PROSITE" id="PS50980">
    <property type="entry name" value="COA_CT_NTER"/>
    <property type="match status" value="1"/>
</dbReference>
<proteinExistence type="inferred from homology"/>
<feature type="binding site" evidence="4">
    <location>
        <position position="55"/>
    </location>
    <ligand>
        <name>Zn(2+)</name>
        <dbReference type="ChEBI" id="CHEBI:29105"/>
    </ligand>
</feature>
<dbReference type="GO" id="GO:0008270">
    <property type="term" value="F:zinc ion binding"/>
    <property type="evidence" value="ECO:0007669"/>
    <property type="project" value="UniProtKB-UniRule"/>
</dbReference>
<keyword evidence="4" id="KW-0863">Zinc-finger</keyword>
<dbReference type="PANTHER" id="PTHR42995">
    <property type="entry name" value="ACETYL-COENZYME A CARBOXYLASE CARBOXYL TRANSFERASE SUBUNIT BETA, CHLOROPLASTIC"/>
    <property type="match status" value="1"/>
</dbReference>
<evidence type="ECO:0000256" key="2">
    <source>
        <dbReference type="ARBA" id="ARBA00022679"/>
    </source>
</evidence>
<feature type="binding site" evidence="4">
    <location>
        <position position="39"/>
    </location>
    <ligand>
        <name>Zn(2+)</name>
        <dbReference type="ChEBI" id="CHEBI:29105"/>
    </ligand>
</feature>
<keyword evidence="4" id="KW-0862">Zinc</keyword>
<comment type="function">
    <text evidence="4">Component of the acetyl coenzyme A carboxylase (ACC) complex. Biotin carboxylase (BC) catalyzes the carboxylation of biotin on its carrier protein (BCCP) and then the CO(2) group is transferred by the transcarboxylase to acetyl-CoA to form malonyl-CoA.</text>
</comment>
<protein>
    <recommendedName>
        <fullName evidence="4">Acetyl-coenzyme A carboxylase carboxyl transferase subunit beta</fullName>
        <shortName evidence="4">ACCase subunit beta</shortName>
        <shortName evidence="4">Acetyl-CoA carboxylase carboxyltransferase subunit beta</shortName>
        <ecNumber evidence="4">2.1.3.15</ecNumber>
    </recommendedName>
</protein>
<keyword evidence="3 4" id="KW-0443">Lipid metabolism</keyword>
<comment type="caution">
    <text evidence="6">The sequence shown here is derived from an EMBL/GenBank/DDBJ whole genome shotgun (WGS) entry which is preliminary data.</text>
</comment>
<dbReference type="InterPro" id="IPR029045">
    <property type="entry name" value="ClpP/crotonase-like_dom_sf"/>
</dbReference>
<dbReference type="GO" id="GO:0003989">
    <property type="term" value="F:acetyl-CoA carboxylase activity"/>
    <property type="evidence" value="ECO:0007669"/>
    <property type="project" value="InterPro"/>
</dbReference>
<dbReference type="Pfam" id="PF01039">
    <property type="entry name" value="Carboxyl_trans"/>
    <property type="match status" value="1"/>
</dbReference>
<gene>
    <name evidence="4 6" type="primary">accD</name>
    <name evidence="6" type="ORF">LKD22_03930</name>
</gene>
<dbReference type="HAMAP" id="MF_01395">
    <property type="entry name" value="AcetylCoA_CT_beta"/>
    <property type="match status" value="1"/>
</dbReference>
<keyword evidence="4" id="KW-0963">Cytoplasm</keyword>
<dbReference type="InterPro" id="IPR011762">
    <property type="entry name" value="COA_CT_N"/>
</dbReference>
<feature type="zinc finger region" description="C4-type" evidence="4">
    <location>
        <begin position="36"/>
        <end position="58"/>
    </location>
</feature>
<evidence type="ECO:0000313" key="6">
    <source>
        <dbReference type="EMBL" id="MCC2176281.1"/>
    </source>
</evidence>
<dbReference type="GO" id="GO:0016743">
    <property type="term" value="F:carboxyl- or carbamoyltransferase activity"/>
    <property type="evidence" value="ECO:0007669"/>
    <property type="project" value="UniProtKB-UniRule"/>
</dbReference>
<organism evidence="6 7">
    <name type="scientific">Agathobaculum butyriciproducens</name>
    <dbReference type="NCBI Taxonomy" id="1628085"/>
    <lineage>
        <taxon>Bacteria</taxon>
        <taxon>Bacillati</taxon>
        <taxon>Bacillota</taxon>
        <taxon>Clostridia</taxon>
        <taxon>Eubacteriales</taxon>
        <taxon>Butyricicoccaceae</taxon>
        <taxon>Agathobaculum</taxon>
    </lineage>
</organism>
<keyword evidence="4" id="KW-0479">Metal-binding</keyword>
<dbReference type="NCBIfam" id="TIGR00515">
    <property type="entry name" value="accD"/>
    <property type="match status" value="1"/>
</dbReference>
<keyword evidence="6" id="KW-0436">Ligase</keyword>
<dbReference type="AlphaFoldDB" id="A0AAW4VZ57"/>
<dbReference type="GO" id="GO:0005524">
    <property type="term" value="F:ATP binding"/>
    <property type="evidence" value="ECO:0007669"/>
    <property type="project" value="UniProtKB-KW"/>
</dbReference>
<keyword evidence="1 4" id="KW-0444">Lipid biosynthesis</keyword>
<keyword evidence="7" id="KW-1185">Reference proteome</keyword>
<dbReference type="Gene3D" id="3.90.226.10">
    <property type="entry name" value="2-enoyl-CoA Hydratase, Chain A, domain 1"/>
    <property type="match status" value="1"/>
</dbReference>
<comment type="pathway">
    <text evidence="4">Lipid metabolism; malonyl-CoA biosynthesis; malonyl-CoA from acetyl-CoA: step 1/1.</text>
</comment>
<keyword evidence="4" id="KW-0276">Fatty acid metabolism</keyword>
<dbReference type="EMBL" id="JAJEPX010000007">
    <property type="protein sequence ID" value="MCC2176281.1"/>
    <property type="molecule type" value="Genomic_DNA"/>
</dbReference>
<dbReference type="PANTHER" id="PTHR42995:SF5">
    <property type="entry name" value="ACETYL-COENZYME A CARBOXYLASE CARBOXYL TRANSFERASE SUBUNIT BETA, CHLOROPLASTIC"/>
    <property type="match status" value="1"/>
</dbReference>
<keyword evidence="4" id="KW-0275">Fatty acid biosynthesis</keyword>
<feature type="binding site" evidence="4">
    <location>
        <position position="58"/>
    </location>
    <ligand>
        <name>Zn(2+)</name>
        <dbReference type="ChEBI" id="CHEBI:29105"/>
    </ligand>
</feature>
<dbReference type="GO" id="GO:0009317">
    <property type="term" value="C:acetyl-CoA carboxylase complex"/>
    <property type="evidence" value="ECO:0007669"/>
    <property type="project" value="InterPro"/>
</dbReference>
<comment type="catalytic activity">
    <reaction evidence="4">
        <text>N(6)-carboxybiotinyl-L-lysyl-[protein] + acetyl-CoA = N(6)-biotinyl-L-lysyl-[protein] + malonyl-CoA</text>
        <dbReference type="Rhea" id="RHEA:54728"/>
        <dbReference type="Rhea" id="RHEA-COMP:10505"/>
        <dbReference type="Rhea" id="RHEA-COMP:10506"/>
        <dbReference type="ChEBI" id="CHEBI:57288"/>
        <dbReference type="ChEBI" id="CHEBI:57384"/>
        <dbReference type="ChEBI" id="CHEBI:83144"/>
        <dbReference type="ChEBI" id="CHEBI:83145"/>
        <dbReference type="EC" id="2.1.3.15"/>
    </reaction>
</comment>
<feature type="binding site" evidence="4">
    <location>
        <position position="36"/>
    </location>
    <ligand>
        <name>Zn(2+)</name>
        <dbReference type="ChEBI" id="CHEBI:29105"/>
    </ligand>
</feature>
<evidence type="ECO:0000313" key="7">
    <source>
        <dbReference type="Proteomes" id="UP001298753"/>
    </source>
</evidence>
<name>A0AAW4VZ57_9FIRM</name>
<accession>A0AAW4VZ57</accession>
<feature type="domain" description="CoA carboxyltransferase N-terminal" evidence="5">
    <location>
        <begin position="32"/>
        <end position="297"/>
    </location>
</feature>
<dbReference type="InterPro" id="IPR034733">
    <property type="entry name" value="AcCoA_carboxyl_beta"/>
</dbReference>
<comment type="cofactor">
    <cofactor evidence="4">
        <name>Zn(2+)</name>
        <dbReference type="ChEBI" id="CHEBI:29105"/>
    </cofactor>
    <text evidence="4">Binds 1 zinc ion per subunit.</text>
</comment>